<accession>A0ABR4C3S1</accession>
<feature type="non-terminal residue" evidence="1">
    <location>
        <position position="83"/>
    </location>
</feature>
<dbReference type="EMBL" id="JAZHXI010000014">
    <property type="protein sequence ID" value="KAL2063979.1"/>
    <property type="molecule type" value="Genomic_DNA"/>
</dbReference>
<comment type="caution">
    <text evidence="1">The sequence shown here is derived from an EMBL/GenBank/DDBJ whole genome shotgun (WGS) entry which is preliminary data.</text>
</comment>
<keyword evidence="2" id="KW-1185">Reference proteome</keyword>
<dbReference type="Proteomes" id="UP001595075">
    <property type="component" value="Unassembled WGS sequence"/>
</dbReference>
<gene>
    <name evidence="1" type="ORF">VTL71DRAFT_4473</name>
</gene>
<organism evidence="1 2">
    <name type="scientific">Oculimacula yallundae</name>
    <dbReference type="NCBI Taxonomy" id="86028"/>
    <lineage>
        <taxon>Eukaryota</taxon>
        <taxon>Fungi</taxon>
        <taxon>Dikarya</taxon>
        <taxon>Ascomycota</taxon>
        <taxon>Pezizomycotina</taxon>
        <taxon>Leotiomycetes</taxon>
        <taxon>Helotiales</taxon>
        <taxon>Ploettnerulaceae</taxon>
        <taxon>Oculimacula</taxon>
    </lineage>
</organism>
<sequence length="83" mass="9025">MLLASVRGEHGFIVGACHGQKSVMWHIFQNGLGATDDLYFVADSILIEALETVCGSQGREHCASCFCNVPLPESISQYFFVTA</sequence>
<protein>
    <submittedName>
        <fullName evidence="1">Uncharacterized protein</fullName>
    </submittedName>
</protein>
<evidence type="ECO:0000313" key="2">
    <source>
        <dbReference type="Proteomes" id="UP001595075"/>
    </source>
</evidence>
<reference evidence="1 2" key="1">
    <citation type="journal article" date="2024" name="Commun. Biol.">
        <title>Comparative genomic analysis of thermophilic fungi reveals convergent evolutionary adaptations and gene losses.</title>
        <authorList>
            <person name="Steindorff A.S."/>
            <person name="Aguilar-Pontes M.V."/>
            <person name="Robinson A.J."/>
            <person name="Andreopoulos B."/>
            <person name="LaButti K."/>
            <person name="Kuo A."/>
            <person name="Mondo S."/>
            <person name="Riley R."/>
            <person name="Otillar R."/>
            <person name="Haridas S."/>
            <person name="Lipzen A."/>
            <person name="Grimwood J."/>
            <person name="Schmutz J."/>
            <person name="Clum A."/>
            <person name="Reid I.D."/>
            <person name="Moisan M.C."/>
            <person name="Butler G."/>
            <person name="Nguyen T.T.M."/>
            <person name="Dewar K."/>
            <person name="Conant G."/>
            <person name="Drula E."/>
            <person name="Henrissat B."/>
            <person name="Hansel C."/>
            <person name="Singer S."/>
            <person name="Hutchinson M.I."/>
            <person name="de Vries R.P."/>
            <person name="Natvig D.O."/>
            <person name="Powell A.J."/>
            <person name="Tsang A."/>
            <person name="Grigoriev I.V."/>
        </authorList>
    </citation>
    <scope>NUCLEOTIDE SEQUENCE [LARGE SCALE GENOMIC DNA]</scope>
    <source>
        <strain evidence="1 2">CBS 494.80</strain>
    </source>
</reference>
<evidence type="ECO:0000313" key="1">
    <source>
        <dbReference type="EMBL" id="KAL2063979.1"/>
    </source>
</evidence>
<proteinExistence type="predicted"/>
<name>A0ABR4C3S1_9HELO</name>